<dbReference type="RefSeq" id="WP_288185910.1">
    <property type="nucleotide sequence ID" value="NZ_LT608335.1"/>
</dbReference>
<evidence type="ECO:0000256" key="1">
    <source>
        <dbReference type="ARBA" id="ARBA00022448"/>
    </source>
</evidence>
<protein>
    <submittedName>
        <fullName evidence="5">Cytochrome c biogenesis ATP-binding export protein CcmA</fullName>
        <ecNumber evidence="5">3.6.3.41</ecNumber>
    </submittedName>
</protein>
<evidence type="ECO:0000256" key="3">
    <source>
        <dbReference type="ARBA" id="ARBA00022840"/>
    </source>
</evidence>
<dbReference type="InterPro" id="IPR027417">
    <property type="entry name" value="P-loop_NTPase"/>
</dbReference>
<dbReference type="Gene3D" id="3.40.50.300">
    <property type="entry name" value="P-loop containing nucleotide triphosphate hydrolases"/>
    <property type="match status" value="1"/>
</dbReference>
<dbReference type="InterPro" id="IPR003593">
    <property type="entry name" value="AAA+_ATPase"/>
</dbReference>
<dbReference type="PANTHER" id="PTHR42939:SF1">
    <property type="entry name" value="ABC TRANSPORTER ATP-BINDING PROTEIN ALBC-RELATED"/>
    <property type="match status" value="1"/>
</dbReference>
<dbReference type="EMBL" id="FMJE01000007">
    <property type="protein sequence ID" value="SCM83496.1"/>
    <property type="molecule type" value="Genomic_DNA"/>
</dbReference>
<sequence length="208" mass="22631">MRQTMEIYLENIGKRFGGRILFENINARFRAGQCLAVTGRNGSGKSTLLKIVAGLLRPSAGQVRFLDTQGTVLSKEQQLACIGMVAPDMAMYTALTGIENILFWTKVRGVSCTPAEAAVFCQEAGLGRAGLAPVQTYSTGMRQRLKLAVGKSLEPCVWLLDEPSSNLDTDGKAYVQNLMADALRNQAVILLATNEPEEARYATDKIEL</sequence>
<dbReference type="GO" id="GO:0016887">
    <property type="term" value="F:ATP hydrolysis activity"/>
    <property type="evidence" value="ECO:0007669"/>
    <property type="project" value="InterPro"/>
</dbReference>
<dbReference type="AlphaFoldDB" id="A0A212M160"/>
<dbReference type="Pfam" id="PF00005">
    <property type="entry name" value="ABC_tran"/>
    <property type="match status" value="1"/>
</dbReference>
<feature type="domain" description="ABC transporter" evidence="4">
    <location>
        <begin position="7"/>
        <end position="208"/>
    </location>
</feature>
<evidence type="ECO:0000313" key="5">
    <source>
        <dbReference type="EMBL" id="SCM83496.1"/>
    </source>
</evidence>
<dbReference type="SUPFAM" id="SSF52540">
    <property type="entry name" value="P-loop containing nucleoside triphosphate hydrolases"/>
    <property type="match status" value="1"/>
</dbReference>
<reference evidence="5" key="1">
    <citation type="submission" date="2016-08" db="EMBL/GenBank/DDBJ databases">
        <authorList>
            <person name="Seilhamer J.J."/>
        </authorList>
    </citation>
    <scope>NUCLEOTIDE SEQUENCE</scope>
    <source>
        <strain evidence="5">86</strain>
    </source>
</reference>
<dbReference type="InterPro" id="IPR003439">
    <property type="entry name" value="ABC_transporter-like_ATP-bd"/>
</dbReference>
<evidence type="ECO:0000256" key="2">
    <source>
        <dbReference type="ARBA" id="ARBA00022741"/>
    </source>
</evidence>
<name>A0A212M160_9FIRM</name>
<keyword evidence="5" id="KW-0378">Hydrolase</keyword>
<evidence type="ECO:0000259" key="4">
    <source>
        <dbReference type="PROSITE" id="PS50893"/>
    </source>
</evidence>
<proteinExistence type="predicted"/>
<keyword evidence="3 5" id="KW-0067">ATP-binding</keyword>
<keyword evidence="1" id="KW-0813">Transport</keyword>
<dbReference type="EC" id="3.6.3.41" evidence="5"/>
<organism evidence="5">
    <name type="scientific">uncultured Sporomusa sp</name>
    <dbReference type="NCBI Taxonomy" id="307249"/>
    <lineage>
        <taxon>Bacteria</taxon>
        <taxon>Bacillati</taxon>
        <taxon>Bacillota</taxon>
        <taxon>Negativicutes</taxon>
        <taxon>Selenomonadales</taxon>
        <taxon>Sporomusaceae</taxon>
        <taxon>Sporomusa</taxon>
        <taxon>environmental samples</taxon>
    </lineage>
</organism>
<dbReference type="PANTHER" id="PTHR42939">
    <property type="entry name" value="ABC TRANSPORTER ATP-BINDING PROTEIN ALBC-RELATED"/>
    <property type="match status" value="1"/>
</dbReference>
<dbReference type="GO" id="GO:0005524">
    <property type="term" value="F:ATP binding"/>
    <property type="evidence" value="ECO:0007669"/>
    <property type="project" value="UniProtKB-KW"/>
</dbReference>
<accession>A0A212M160</accession>
<dbReference type="InterPro" id="IPR051782">
    <property type="entry name" value="ABC_Transporter_VariousFunc"/>
</dbReference>
<dbReference type="SMART" id="SM00382">
    <property type="entry name" value="AAA"/>
    <property type="match status" value="1"/>
</dbReference>
<dbReference type="PROSITE" id="PS50893">
    <property type="entry name" value="ABC_TRANSPORTER_2"/>
    <property type="match status" value="1"/>
</dbReference>
<gene>
    <name evidence="5" type="primary">ccmA</name>
    <name evidence="5" type="ORF">KL86SPO_70354</name>
</gene>
<keyword evidence="2" id="KW-0547">Nucleotide-binding</keyword>